<dbReference type="EMBL" id="BMAR01000023">
    <property type="protein sequence ID" value="GFR48308.1"/>
    <property type="molecule type" value="Genomic_DNA"/>
</dbReference>
<reference evidence="2 3" key="1">
    <citation type="journal article" date="2021" name="Sci. Rep.">
        <title>Genome sequencing of the multicellular alga Astrephomene provides insights into convergent evolution of germ-soma differentiation.</title>
        <authorList>
            <person name="Yamashita S."/>
            <person name="Yamamoto K."/>
            <person name="Matsuzaki R."/>
            <person name="Suzuki S."/>
            <person name="Yamaguchi H."/>
            <person name="Hirooka S."/>
            <person name="Minakuchi Y."/>
            <person name="Miyagishima S."/>
            <person name="Kawachi M."/>
            <person name="Toyoda A."/>
            <person name="Nozaki H."/>
        </authorList>
    </citation>
    <scope>NUCLEOTIDE SEQUENCE [LARGE SCALE GENOMIC DNA]</scope>
    <source>
        <strain evidence="2 3">NIES-4017</strain>
    </source>
</reference>
<dbReference type="PANTHER" id="PTHR44743">
    <property type="entry name" value="PUTATIVE, EXPRESSED-RELATED"/>
    <property type="match status" value="1"/>
</dbReference>
<feature type="domain" description="J" evidence="1">
    <location>
        <begin position="152"/>
        <end position="226"/>
    </location>
</feature>
<accession>A0AAD3DX85</accession>
<dbReference type="InterPro" id="IPR001623">
    <property type="entry name" value="DnaJ_domain"/>
</dbReference>
<keyword evidence="3" id="KW-1185">Reference proteome</keyword>
<dbReference type="SUPFAM" id="SSF46565">
    <property type="entry name" value="Chaperone J-domain"/>
    <property type="match status" value="1"/>
</dbReference>
<proteinExistence type="predicted"/>
<name>A0AAD3DX85_9CHLO</name>
<evidence type="ECO:0000259" key="1">
    <source>
        <dbReference type="PROSITE" id="PS50076"/>
    </source>
</evidence>
<dbReference type="PROSITE" id="PS00636">
    <property type="entry name" value="DNAJ_1"/>
    <property type="match status" value="1"/>
</dbReference>
<gene>
    <name evidence="2" type="ORF">Agub_g10189</name>
</gene>
<organism evidence="2 3">
    <name type="scientific">Astrephomene gubernaculifera</name>
    <dbReference type="NCBI Taxonomy" id="47775"/>
    <lineage>
        <taxon>Eukaryota</taxon>
        <taxon>Viridiplantae</taxon>
        <taxon>Chlorophyta</taxon>
        <taxon>core chlorophytes</taxon>
        <taxon>Chlorophyceae</taxon>
        <taxon>CS clade</taxon>
        <taxon>Chlamydomonadales</taxon>
        <taxon>Astrephomenaceae</taxon>
        <taxon>Astrephomene</taxon>
    </lineage>
</organism>
<dbReference type="Pfam" id="PF00226">
    <property type="entry name" value="DnaJ"/>
    <property type="match status" value="1"/>
</dbReference>
<dbReference type="InterPro" id="IPR018253">
    <property type="entry name" value="DnaJ_domain_CS"/>
</dbReference>
<dbReference type="Proteomes" id="UP001054857">
    <property type="component" value="Unassembled WGS sequence"/>
</dbReference>
<comment type="caution">
    <text evidence="2">The sequence shown here is derived from an EMBL/GenBank/DDBJ whole genome shotgun (WGS) entry which is preliminary data.</text>
</comment>
<evidence type="ECO:0000313" key="3">
    <source>
        <dbReference type="Proteomes" id="UP001054857"/>
    </source>
</evidence>
<sequence>MNHTSQYEIVDLTPGRKVVYSAESPVHTAVHQLHFMEDPSDRNYTNIRYIKKLELKSFAGALQPLLSGALSKIPEQGLNNLARLLIGPDTPLRKIQLEPEEEAEENRASRAKAAPSNWSWQSMWDGLGLGPMPGMGPGPTSLGGATVVDTLGYYAILGLDVRRVAAYGPEEIKAAYRAKAMEMHPDKVAGGDAVAQQSASLKFQRLQKAYNVLKNPDHKRLYDSGELIEELVK</sequence>
<dbReference type="PANTHER" id="PTHR44743:SF10">
    <property type="entry name" value="J DOMAIN-CONTAINING PROTEIN"/>
    <property type="match status" value="1"/>
</dbReference>
<dbReference type="PROSITE" id="PS50076">
    <property type="entry name" value="DNAJ_2"/>
    <property type="match status" value="1"/>
</dbReference>
<evidence type="ECO:0000313" key="2">
    <source>
        <dbReference type="EMBL" id="GFR48308.1"/>
    </source>
</evidence>
<dbReference type="AlphaFoldDB" id="A0AAD3DX85"/>
<dbReference type="Gene3D" id="1.10.287.110">
    <property type="entry name" value="DnaJ domain"/>
    <property type="match status" value="1"/>
</dbReference>
<dbReference type="InterPro" id="IPR036869">
    <property type="entry name" value="J_dom_sf"/>
</dbReference>
<protein>
    <recommendedName>
        <fullName evidence="1">J domain-containing protein</fullName>
    </recommendedName>
</protein>
<dbReference type="SMART" id="SM00271">
    <property type="entry name" value="DnaJ"/>
    <property type="match status" value="1"/>
</dbReference>
<dbReference type="CDD" id="cd06257">
    <property type="entry name" value="DnaJ"/>
    <property type="match status" value="1"/>
</dbReference>